<dbReference type="EMBL" id="JAGGKV010000009">
    <property type="protein sequence ID" value="MBP1964538.1"/>
    <property type="molecule type" value="Genomic_DNA"/>
</dbReference>
<dbReference type="InterPro" id="IPR058725">
    <property type="entry name" value="YczF"/>
</dbReference>
<keyword evidence="1" id="KW-0812">Transmembrane</keyword>
<evidence type="ECO:0000313" key="2">
    <source>
        <dbReference type="EMBL" id="MBP1964538.1"/>
    </source>
</evidence>
<evidence type="ECO:0000256" key="1">
    <source>
        <dbReference type="SAM" id="Phobius"/>
    </source>
</evidence>
<organism evidence="2 3">
    <name type="scientific">Paenibacillus aceris</name>
    <dbReference type="NCBI Taxonomy" id="869555"/>
    <lineage>
        <taxon>Bacteria</taxon>
        <taxon>Bacillati</taxon>
        <taxon>Bacillota</taxon>
        <taxon>Bacilli</taxon>
        <taxon>Bacillales</taxon>
        <taxon>Paenibacillaceae</taxon>
        <taxon>Paenibacillus</taxon>
    </lineage>
</organism>
<keyword evidence="3" id="KW-1185">Reference proteome</keyword>
<name>A0ABS4I164_9BACL</name>
<evidence type="ECO:0000313" key="3">
    <source>
        <dbReference type="Proteomes" id="UP001519344"/>
    </source>
</evidence>
<protein>
    <recommendedName>
        <fullName evidence="4">DUF3955 domain-containing protein</fullName>
    </recommendedName>
</protein>
<dbReference type="Pfam" id="PF26310">
    <property type="entry name" value="YczF"/>
    <property type="match status" value="1"/>
</dbReference>
<evidence type="ECO:0008006" key="4">
    <source>
        <dbReference type="Google" id="ProtNLM"/>
    </source>
</evidence>
<dbReference type="Proteomes" id="UP001519344">
    <property type="component" value="Unassembled WGS sequence"/>
</dbReference>
<accession>A0ABS4I164</accession>
<dbReference type="RefSeq" id="WP_167057652.1">
    <property type="nucleotide sequence ID" value="NZ_JAAOZR010000017.1"/>
</dbReference>
<gene>
    <name evidence="2" type="ORF">J2Z65_003761</name>
</gene>
<keyword evidence="1" id="KW-0472">Membrane</keyword>
<keyword evidence="1" id="KW-1133">Transmembrane helix</keyword>
<feature type="transmembrane region" description="Helical" evidence="1">
    <location>
        <begin position="41"/>
        <end position="65"/>
    </location>
</feature>
<reference evidence="2 3" key="1">
    <citation type="submission" date="2021-03" db="EMBL/GenBank/DDBJ databases">
        <title>Genomic Encyclopedia of Type Strains, Phase IV (KMG-IV): sequencing the most valuable type-strain genomes for metagenomic binning, comparative biology and taxonomic classification.</title>
        <authorList>
            <person name="Goeker M."/>
        </authorList>
    </citation>
    <scope>NUCLEOTIDE SEQUENCE [LARGE SCALE GENOMIC DNA]</scope>
    <source>
        <strain evidence="2 3">DSM 24950</strain>
    </source>
</reference>
<sequence length="67" mass="7365">MKIIVIFVLLLVAITLAAIGIDQLAGISVQSFLKNLKQTYVLFGPVELLLASIYLLLAITFAFTLKR</sequence>
<proteinExistence type="predicted"/>
<comment type="caution">
    <text evidence="2">The sequence shown here is derived from an EMBL/GenBank/DDBJ whole genome shotgun (WGS) entry which is preliminary data.</text>
</comment>